<dbReference type="SUPFAM" id="SSF55781">
    <property type="entry name" value="GAF domain-like"/>
    <property type="match status" value="1"/>
</dbReference>
<accession>A0ABS5TRP7</accession>
<dbReference type="InterPro" id="IPR029016">
    <property type="entry name" value="GAF-like_dom_sf"/>
</dbReference>
<dbReference type="Proteomes" id="UP001197247">
    <property type="component" value="Unassembled WGS sequence"/>
</dbReference>
<keyword evidence="2" id="KW-0804">Transcription</keyword>
<reference evidence="3 4" key="1">
    <citation type="submission" date="2021-05" db="EMBL/GenBank/DDBJ databases">
        <title>Kineosporia and Streptomyces sp. nov. two new marine actinobacteria isolated from Coral.</title>
        <authorList>
            <person name="Buangrab K."/>
            <person name="Sutthacheep M."/>
            <person name="Yeemin T."/>
            <person name="Harunari E."/>
            <person name="Igarashi Y."/>
            <person name="Kanchanasin P."/>
            <person name="Tanasupawat S."/>
            <person name="Phongsopitanun W."/>
        </authorList>
    </citation>
    <scope>NUCLEOTIDE SEQUENCE [LARGE SCALE GENOMIC DNA]</scope>
    <source>
        <strain evidence="3 4">J2-2</strain>
    </source>
</reference>
<proteinExistence type="predicted"/>
<evidence type="ECO:0000256" key="1">
    <source>
        <dbReference type="ARBA" id="ARBA00023015"/>
    </source>
</evidence>
<sequence length="283" mass="30018">MFDPHPTSDLPHGLDRVQAVLARFGALTSDWPTTSGTPGSPDPVNPSNPLGLPDSLCLAARDALNVDAAAICVFHGPSVSVPVAVSDPHAARAEEFHFGIGDGPCLTTSTRHPELIPDISAPGARNSWPLYTAMLPEIAPYRAVFAFPLSPAPVPATSTTLTPATSTATSAGGTARPIGALRLYRRTTGPLDDEPAAAAVATEIARRLLTGLQDDEAGLRLLQDRALRHRSRVWQAQNLIMRTHRVPFGDALDLLRAAAFGHDRPLREHADDVLAGRSPMPTL</sequence>
<evidence type="ECO:0000256" key="2">
    <source>
        <dbReference type="ARBA" id="ARBA00023163"/>
    </source>
</evidence>
<dbReference type="InterPro" id="IPR036388">
    <property type="entry name" value="WH-like_DNA-bd_sf"/>
</dbReference>
<comment type="caution">
    <text evidence="3">The sequence shown here is derived from an EMBL/GenBank/DDBJ whole genome shotgun (WGS) entry which is preliminary data.</text>
</comment>
<protein>
    <submittedName>
        <fullName evidence="3">ANTAR domain-containing protein</fullName>
    </submittedName>
</protein>
<dbReference type="RefSeq" id="WP_214160009.1">
    <property type="nucleotide sequence ID" value="NZ_JAHBAY010000017.1"/>
</dbReference>
<dbReference type="Gene3D" id="1.10.10.10">
    <property type="entry name" value="Winged helix-like DNA-binding domain superfamily/Winged helix DNA-binding domain"/>
    <property type="match status" value="1"/>
</dbReference>
<dbReference type="EMBL" id="JAHBAY010000017">
    <property type="protein sequence ID" value="MBT0773468.1"/>
    <property type="molecule type" value="Genomic_DNA"/>
</dbReference>
<evidence type="ECO:0000313" key="3">
    <source>
        <dbReference type="EMBL" id="MBT0773468.1"/>
    </source>
</evidence>
<name>A0ABS5TRP7_9ACTN</name>
<gene>
    <name evidence="3" type="ORF">KIH74_31265</name>
</gene>
<evidence type="ECO:0000313" key="4">
    <source>
        <dbReference type="Proteomes" id="UP001197247"/>
    </source>
</evidence>
<keyword evidence="4" id="KW-1185">Reference proteome</keyword>
<dbReference type="Gene3D" id="3.30.450.40">
    <property type="match status" value="1"/>
</dbReference>
<organism evidence="3 4">
    <name type="scientific">Kineosporia corallincola</name>
    <dbReference type="NCBI Taxonomy" id="2835133"/>
    <lineage>
        <taxon>Bacteria</taxon>
        <taxon>Bacillati</taxon>
        <taxon>Actinomycetota</taxon>
        <taxon>Actinomycetes</taxon>
        <taxon>Kineosporiales</taxon>
        <taxon>Kineosporiaceae</taxon>
        <taxon>Kineosporia</taxon>
    </lineage>
</organism>
<keyword evidence="1" id="KW-0805">Transcription regulation</keyword>